<dbReference type="EMBL" id="HACA01013120">
    <property type="protein sequence ID" value="CDW30481.1"/>
    <property type="molecule type" value="Transcribed_RNA"/>
</dbReference>
<proteinExistence type="predicted"/>
<sequence length="37" mass="4475">MIIWKSHVTSKFKNRHDSCLFFEFFDLSDVQGRTRVV</sequence>
<name>A0A0K2TYP4_LEPSM</name>
<organism evidence="1">
    <name type="scientific">Lepeophtheirus salmonis</name>
    <name type="common">Salmon louse</name>
    <name type="synonym">Caligus salmonis</name>
    <dbReference type="NCBI Taxonomy" id="72036"/>
    <lineage>
        <taxon>Eukaryota</taxon>
        <taxon>Metazoa</taxon>
        <taxon>Ecdysozoa</taxon>
        <taxon>Arthropoda</taxon>
        <taxon>Crustacea</taxon>
        <taxon>Multicrustacea</taxon>
        <taxon>Hexanauplia</taxon>
        <taxon>Copepoda</taxon>
        <taxon>Siphonostomatoida</taxon>
        <taxon>Caligidae</taxon>
        <taxon>Lepeophtheirus</taxon>
    </lineage>
</organism>
<reference evidence="1" key="1">
    <citation type="submission" date="2014-05" db="EMBL/GenBank/DDBJ databases">
        <authorList>
            <person name="Chronopoulou M."/>
        </authorList>
    </citation>
    <scope>NUCLEOTIDE SEQUENCE</scope>
    <source>
        <tissue evidence="1">Whole organism</tissue>
    </source>
</reference>
<accession>A0A0K2TYP4</accession>
<dbReference type="AlphaFoldDB" id="A0A0K2TYP4"/>
<protein>
    <submittedName>
        <fullName evidence="1">Uncharacterized protein</fullName>
    </submittedName>
</protein>
<evidence type="ECO:0000313" key="1">
    <source>
        <dbReference type="EMBL" id="CDW30481.1"/>
    </source>
</evidence>